<feature type="binding site" evidence="9">
    <location>
        <position position="32"/>
    </location>
    <ligand>
        <name>ATP</name>
        <dbReference type="ChEBI" id="CHEBI:30616"/>
    </ligand>
</feature>
<gene>
    <name evidence="9" type="primary">ackA</name>
    <name evidence="11" type="ORF">WH50_12350</name>
</gene>
<feature type="binding site" evidence="9">
    <location>
        <position position="104"/>
    </location>
    <ligand>
        <name>substrate</name>
    </ligand>
</feature>
<dbReference type="PROSITE" id="PS01075">
    <property type="entry name" value="ACETATE_KINASE_1"/>
    <property type="match status" value="1"/>
</dbReference>
<evidence type="ECO:0000256" key="8">
    <source>
        <dbReference type="ARBA" id="ARBA00022842"/>
    </source>
</evidence>
<name>A0ABX5LXU8_9GAMM</name>
<dbReference type="PANTHER" id="PTHR21060:SF21">
    <property type="entry name" value="ACETATE KINASE"/>
    <property type="match status" value="1"/>
</dbReference>
<keyword evidence="8 9" id="KW-0460">Magnesium</keyword>
<dbReference type="PANTHER" id="PTHR21060">
    <property type="entry name" value="ACETATE KINASE"/>
    <property type="match status" value="1"/>
</dbReference>
<evidence type="ECO:0000256" key="6">
    <source>
        <dbReference type="ARBA" id="ARBA00022777"/>
    </source>
</evidence>
<protein>
    <recommendedName>
        <fullName evidence="9">Acetate kinase</fullName>
        <ecNumber evidence="9">2.7.2.1</ecNumber>
    </recommendedName>
    <alternativeName>
        <fullName evidence="9">Acetokinase</fullName>
    </alternativeName>
</protein>
<evidence type="ECO:0000256" key="3">
    <source>
        <dbReference type="ARBA" id="ARBA00022679"/>
    </source>
</evidence>
<evidence type="ECO:0000313" key="12">
    <source>
        <dbReference type="Proteomes" id="UP000248090"/>
    </source>
</evidence>
<dbReference type="NCBIfam" id="TIGR00016">
    <property type="entry name" value="ackA"/>
    <property type="match status" value="1"/>
</dbReference>
<keyword evidence="5 9" id="KW-0547">Nucleotide-binding</keyword>
<dbReference type="Proteomes" id="UP000248090">
    <property type="component" value="Unassembled WGS sequence"/>
</dbReference>
<keyword evidence="2 9" id="KW-0963">Cytoplasm</keyword>
<dbReference type="EMBL" id="LAPT01000055">
    <property type="protein sequence ID" value="PXF31022.1"/>
    <property type="molecule type" value="Genomic_DNA"/>
</dbReference>
<dbReference type="PRINTS" id="PR00471">
    <property type="entry name" value="ACETATEKNASE"/>
</dbReference>
<feature type="active site" description="Proton donor/acceptor" evidence="9">
    <location>
        <position position="161"/>
    </location>
</feature>
<dbReference type="GO" id="GO:0008776">
    <property type="term" value="F:acetate kinase activity"/>
    <property type="evidence" value="ECO:0007669"/>
    <property type="project" value="UniProtKB-EC"/>
</dbReference>
<keyword evidence="4 9" id="KW-0479">Metal-binding</keyword>
<dbReference type="EC" id="2.7.2.1" evidence="9"/>
<feature type="binding site" evidence="9">
    <location>
        <begin position="344"/>
        <end position="348"/>
    </location>
    <ligand>
        <name>ATP</name>
        <dbReference type="ChEBI" id="CHEBI:30616"/>
    </ligand>
</feature>
<feature type="site" description="Transition state stabilizer" evidence="9">
    <location>
        <position position="254"/>
    </location>
</feature>
<evidence type="ECO:0000256" key="4">
    <source>
        <dbReference type="ARBA" id="ARBA00022723"/>
    </source>
</evidence>
<keyword evidence="3 9" id="KW-0808">Transferase</keyword>
<evidence type="ECO:0000313" key="11">
    <source>
        <dbReference type="EMBL" id="PXF31022.1"/>
    </source>
</evidence>
<proteinExistence type="inferred from homology"/>
<feature type="binding site" evidence="9">
    <location>
        <position position="25"/>
    </location>
    <ligand>
        <name>Mg(2+)</name>
        <dbReference type="ChEBI" id="CHEBI:18420"/>
    </ligand>
</feature>
<dbReference type="SUPFAM" id="SSF53067">
    <property type="entry name" value="Actin-like ATPase domain"/>
    <property type="match status" value="2"/>
</dbReference>
<dbReference type="HAMAP" id="MF_00020">
    <property type="entry name" value="Acetate_kinase"/>
    <property type="match status" value="1"/>
</dbReference>
<dbReference type="RefSeq" id="WP_110187588.1">
    <property type="nucleotide sequence ID" value="NZ_CP177354.1"/>
</dbReference>
<dbReference type="CDD" id="cd24010">
    <property type="entry name" value="ASKHA_NBD_AcK_PK"/>
    <property type="match status" value="1"/>
</dbReference>
<feature type="binding site" evidence="9">
    <location>
        <begin position="221"/>
        <end position="225"/>
    </location>
    <ligand>
        <name>ATP</name>
        <dbReference type="ChEBI" id="CHEBI:30616"/>
    </ligand>
</feature>
<comment type="pathway">
    <text evidence="9">Metabolic intermediate biosynthesis; acetyl-CoA biosynthesis; acetyl-CoA from acetate: step 1/2.</text>
</comment>
<comment type="function">
    <text evidence="9">Catalyzes the formation of acetyl phosphate from acetate and ATP. Can also catalyze the reverse reaction.</text>
</comment>
<comment type="catalytic activity">
    <reaction evidence="9">
        <text>acetate + ATP = acetyl phosphate + ADP</text>
        <dbReference type="Rhea" id="RHEA:11352"/>
        <dbReference type="ChEBI" id="CHEBI:22191"/>
        <dbReference type="ChEBI" id="CHEBI:30089"/>
        <dbReference type="ChEBI" id="CHEBI:30616"/>
        <dbReference type="ChEBI" id="CHEBI:456216"/>
        <dbReference type="EC" id="2.7.2.1"/>
    </reaction>
</comment>
<sequence>MTSTNDASINSTPASGATSYVLVLNCGSSSLKFAVIDASTGEQPLSGMAERLGSDDAEIVFKQNGAKQTQALTPHTHKSALQALVTYLLGYPALVQSLTAIGHRVVHGGEHFREAILIDSLSQQRIADCSNLAPLHNPANLLGIEAAQEAFPQLPQVAVFDTAFHQQMPDYAYLYPLPYEYYRDLGVRRYGFHGTSCRYVTAEAARLLNKPAAELKLIIAHLGNGASLTAVKHGHSVDTTMGLTPLEGVVHGTRCGSIDPGIIAYLAHRLNKSTDEIDAILWKKSGLLGLSGLSNDCRTIEEAAANGHEQAQLTLEIYAYRLAKAVGELMIPLGRLDALVFTGGIGENSSLIRARTLDWLGFLGLQLDSEANEQCIRGKAGKISQNGHAAAWVIPTNEELMIARDSVALAAAAQGEQA</sequence>
<feature type="binding site" evidence="9">
    <location>
        <begin position="296"/>
        <end position="298"/>
    </location>
    <ligand>
        <name>ATP</name>
        <dbReference type="ChEBI" id="CHEBI:30616"/>
    </ligand>
</feature>
<evidence type="ECO:0000256" key="10">
    <source>
        <dbReference type="RuleBase" id="RU003835"/>
    </source>
</evidence>
<evidence type="ECO:0000256" key="1">
    <source>
        <dbReference type="ARBA" id="ARBA00008748"/>
    </source>
</evidence>
<reference evidence="11 12" key="1">
    <citation type="submission" date="2015-03" db="EMBL/GenBank/DDBJ databases">
        <authorList>
            <person name="Krishnan R."/>
            <person name="Midha S."/>
            <person name="Patil P.B."/>
            <person name="Rameshkumar N."/>
        </authorList>
    </citation>
    <scope>NUCLEOTIDE SEQUENCE [LARGE SCALE GENOMIC DNA]</scope>
    <source>
        <strain evidence="11 12">L1E11</strain>
    </source>
</reference>
<keyword evidence="12" id="KW-1185">Reference proteome</keyword>
<organism evidence="11 12">
    <name type="scientific">Pokkaliibacter plantistimulans</name>
    <dbReference type="NCBI Taxonomy" id="1635171"/>
    <lineage>
        <taxon>Bacteria</taxon>
        <taxon>Pseudomonadati</taxon>
        <taxon>Pseudomonadota</taxon>
        <taxon>Gammaproteobacteria</taxon>
        <taxon>Oceanospirillales</taxon>
        <taxon>Balneatrichaceae</taxon>
        <taxon>Pokkaliibacter</taxon>
    </lineage>
</organism>
<evidence type="ECO:0000256" key="7">
    <source>
        <dbReference type="ARBA" id="ARBA00022840"/>
    </source>
</evidence>
<dbReference type="InterPro" id="IPR000890">
    <property type="entry name" value="Aliphatic_acid_kin_short-chain"/>
</dbReference>
<dbReference type="Gene3D" id="3.30.420.40">
    <property type="match status" value="2"/>
</dbReference>
<accession>A0ABX5LXU8</accession>
<dbReference type="Pfam" id="PF00871">
    <property type="entry name" value="Acetate_kinase"/>
    <property type="match status" value="1"/>
</dbReference>
<evidence type="ECO:0000256" key="5">
    <source>
        <dbReference type="ARBA" id="ARBA00022741"/>
    </source>
</evidence>
<feature type="binding site" evidence="9">
    <location>
        <position position="398"/>
    </location>
    <ligand>
        <name>Mg(2+)</name>
        <dbReference type="ChEBI" id="CHEBI:18420"/>
    </ligand>
</feature>
<keyword evidence="7 9" id="KW-0067">ATP-binding</keyword>
<comment type="subunit">
    <text evidence="9">Homodimer.</text>
</comment>
<comment type="cofactor">
    <cofactor evidence="9">
        <name>Mg(2+)</name>
        <dbReference type="ChEBI" id="CHEBI:18420"/>
    </cofactor>
    <cofactor evidence="9">
        <name>Mn(2+)</name>
        <dbReference type="ChEBI" id="CHEBI:29035"/>
    </cofactor>
    <text evidence="9">Mg(2+). Can also accept Mn(2+).</text>
</comment>
<dbReference type="InterPro" id="IPR043129">
    <property type="entry name" value="ATPase_NBD"/>
</dbReference>
<dbReference type="PROSITE" id="PS01076">
    <property type="entry name" value="ACETATE_KINASE_2"/>
    <property type="match status" value="1"/>
</dbReference>
<dbReference type="PIRSF" id="PIRSF000722">
    <property type="entry name" value="Acetate_prop_kin"/>
    <property type="match status" value="1"/>
</dbReference>
<comment type="caution">
    <text evidence="11">The sequence shown here is derived from an EMBL/GenBank/DDBJ whole genome shotgun (WGS) entry which is preliminary data.</text>
</comment>
<evidence type="ECO:0000256" key="9">
    <source>
        <dbReference type="HAMAP-Rule" id="MF_00020"/>
    </source>
</evidence>
<feature type="site" description="Transition state stabilizer" evidence="9">
    <location>
        <position position="193"/>
    </location>
</feature>
<keyword evidence="6 9" id="KW-0418">Kinase</keyword>
<dbReference type="InterPro" id="IPR023865">
    <property type="entry name" value="Aliphatic_acid_kinase_CS"/>
</dbReference>
<comment type="subcellular location">
    <subcellularLocation>
        <location evidence="9">Cytoplasm</location>
    </subcellularLocation>
</comment>
<dbReference type="InterPro" id="IPR004372">
    <property type="entry name" value="Ac/propionate_kinase"/>
</dbReference>
<comment type="similarity">
    <text evidence="1 9 10">Belongs to the acetokinase family.</text>
</comment>
<evidence type="ECO:0000256" key="2">
    <source>
        <dbReference type="ARBA" id="ARBA00022490"/>
    </source>
</evidence>